<name>A0ABQ5W3J2_9HYPH</name>
<dbReference type="InterPro" id="IPR036591">
    <property type="entry name" value="YggU-like_sf"/>
</dbReference>
<dbReference type="NCBIfam" id="NF002348">
    <property type="entry name" value="PRK01310.1"/>
    <property type="match status" value="1"/>
</dbReference>
<comment type="similarity">
    <text evidence="1 2">Belongs to the UPF0235 family.</text>
</comment>
<dbReference type="SMART" id="SM01152">
    <property type="entry name" value="DUF167"/>
    <property type="match status" value="1"/>
</dbReference>
<dbReference type="Gene3D" id="3.30.1200.10">
    <property type="entry name" value="YggU-like"/>
    <property type="match status" value="1"/>
</dbReference>
<keyword evidence="4" id="KW-1185">Reference proteome</keyword>
<evidence type="ECO:0000313" key="3">
    <source>
        <dbReference type="EMBL" id="GLQ54442.1"/>
    </source>
</evidence>
<dbReference type="InterPro" id="IPR003746">
    <property type="entry name" value="DUF167"/>
</dbReference>
<organism evidence="3 4">
    <name type="scientific">Devosia nitrariae</name>
    <dbReference type="NCBI Taxonomy" id="2071872"/>
    <lineage>
        <taxon>Bacteria</taxon>
        <taxon>Pseudomonadati</taxon>
        <taxon>Pseudomonadota</taxon>
        <taxon>Alphaproteobacteria</taxon>
        <taxon>Hyphomicrobiales</taxon>
        <taxon>Devosiaceae</taxon>
        <taxon>Devosia</taxon>
    </lineage>
</organism>
<dbReference type="NCBIfam" id="TIGR00251">
    <property type="entry name" value="DUF167 family protein"/>
    <property type="match status" value="1"/>
</dbReference>
<comment type="caution">
    <text evidence="3">The sequence shown here is derived from an EMBL/GenBank/DDBJ whole genome shotgun (WGS) entry which is preliminary data.</text>
</comment>
<dbReference type="HAMAP" id="MF_00634">
    <property type="entry name" value="UPF0235"/>
    <property type="match status" value="1"/>
</dbReference>
<reference evidence="4" key="1">
    <citation type="journal article" date="2019" name="Int. J. Syst. Evol. Microbiol.">
        <title>The Global Catalogue of Microorganisms (GCM) 10K type strain sequencing project: providing services to taxonomists for standard genome sequencing and annotation.</title>
        <authorList>
            <consortium name="The Broad Institute Genomics Platform"/>
            <consortium name="The Broad Institute Genome Sequencing Center for Infectious Disease"/>
            <person name="Wu L."/>
            <person name="Ma J."/>
        </authorList>
    </citation>
    <scope>NUCLEOTIDE SEQUENCE [LARGE SCALE GENOMIC DNA]</scope>
    <source>
        <strain evidence="4">NBRC 112416</strain>
    </source>
</reference>
<sequence length="109" mass="11123">MTTPKCYRLSPNGLSLFVRVTPNAGRDAIEGAEVRDDGQAVLRVRVKAVADKGRANAAVVALVAKGLGVPKSTVTVAGGETARIKTLAVAGDGSALAEALAPWIEANGR</sequence>
<evidence type="ECO:0000256" key="2">
    <source>
        <dbReference type="HAMAP-Rule" id="MF_00634"/>
    </source>
</evidence>
<proteinExistence type="inferred from homology"/>
<dbReference type="EMBL" id="BSNS01000007">
    <property type="protein sequence ID" value="GLQ54442.1"/>
    <property type="molecule type" value="Genomic_DNA"/>
</dbReference>
<accession>A0ABQ5W3J2</accession>
<protein>
    <recommendedName>
        <fullName evidence="2">UPF0235 protein GCM10010862_17010</fullName>
    </recommendedName>
</protein>
<dbReference type="Proteomes" id="UP001156691">
    <property type="component" value="Unassembled WGS sequence"/>
</dbReference>
<evidence type="ECO:0000313" key="4">
    <source>
        <dbReference type="Proteomes" id="UP001156691"/>
    </source>
</evidence>
<dbReference type="RefSeq" id="WP_284339876.1">
    <property type="nucleotide sequence ID" value="NZ_BSNS01000007.1"/>
</dbReference>
<dbReference type="SUPFAM" id="SSF69786">
    <property type="entry name" value="YggU-like"/>
    <property type="match status" value="1"/>
</dbReference>
<dbReference type="Pfam" id="PF02594">
    <property type="entry name" value="DUF167"/>
    <property type="match status" value="1"/>
</dbReference>
<gene>
    <name evidence="3" type="ORF">GCM10010862_17010</name>
</gene>
<evidence type="ECO:0000256" key="1">
    <source>
        <dbReference type="ARBA" id="ARBA00010364"/>
    </source>
</evidence>